<evidence type="ECO:0000256" key="1">
    <source>
        <dbReference type="SAM" id="Phobius"/>
    </source>
</evidence>
<feature type="transmembrane region" description="Helical" evidence="1">
    <location>
        <begin position="218"/>
        <end position="238"/>
    </location>
</feature>
<keyword evidence="1" id="KW-0472">Membrane</keyword>
<gene>
    <name evidence="2" type="ORF">MM50RIKEN_22520</name>
</gene>
<evidence type="ECO:0000313" key="3">
    <source>
        <dbReference type="Proteomes" id="UP000681035"/>
    </source>
</evidence>
<evidence type="ECO:0000313" key="2">
    <source>
        <dbReference type="EMBL" id="BCK82489.1"/>
    </source>
</evidence>
<organism evidence="2 3">
    <name type="scientific">Vescimonas coprocola</name>
    <dbReference type="NCBI Taxonomy" id="2714355"/>
    <lineage>
        <taxon>Bacteria</taxon>
        <taxon>Bacillati</taxon>
        <taxon>Bacillota</taxon>
        <taxon>Clostridia</taxon>
        <taxon>Eubacteriales</taxon>
        <taxon>Oscillospiraceae</taxon>
        <taxon>Vescimonas</taxon>
    </lineage>
</organism>
<keyword evidence="1" id="KW-1133">Transmembrane helix</keyword>
<dbReference type="KEGG" id="vcop:MM50RIKEN_22520"/>
<dbReference type="RefSeq" id="WP_213541058.1">
    <property type="nucleotide sequence ID" value="NZ_AP023418.1"/>
</dbReference>
<dbReference type="EMBL" id="AP023418">
    <property type="protein sequence ID" value="BCK82489.1"/>
    <property type="molecule type" value="Genomic_DNA"/>
</dbReference>
<dbReference type="Proteomes" id="UP000681035">
    <property type="component" value="Chromosome"/>
</dbReference>
<keyword evidence="1" id="KW-0812">Transmembrane</keyword>
<reference evidence="2" key="1">
    <citation type="submission" date="2020-09" db="EMBL/GenBank/DDBJ databases">
        <title>New species isolated from human feces.</title>
        <authorList>
            <person name="Kitahara M."/>
            <person name="Shigeno Y."/>
            <person name="Shime M."/>
            <person name="Matsumoto Y."/>
            <person name="Nakamura S."/>
            <person name="Motooka D."/>
            <person name="Fukuoka S."/>
            <person name="Nishikawa H."/>
            <person name="Benno Y."/>
        </authorList>
    </citation>
    <scope>NUCLEOTIDE SEQUENCE</scope>
    <source>
        <strain evidence="2">MM50</strain>
    </source>
</reference>
<accession>A0A810Q2D3</accession>
<proteinExistence type="predicted"/>
<dbReference type="AlphaFoldDB" id="A0A810Q2D3"/>
<keyword evidence="3" id="KW-1185">Reference proteome</keyword>
<protein>
    <submittedName>
        <fullName evidence="2">Uncharacterized protein</fullName>
    </submittedName>
</protein>
<name>A0A810Q2D3_9FIRM</name>
<sequence>MTQKEKTFLDQTAQRLHLTVDGESSILFGSVGGYQTMLWRNDQGLAVMTLSLHKLGQEPDQSAIRQFVKGTRLVTGVSVRRSRVELTLNVRFGNPNQVEKLAEAVAAVVEFLHASGYDNCCQNCGSAVETDPCIMTGVPSLLCDSCYQQLGHLQEQNQQAELGKKENVVAGTVGALLGSLLGVACIVLLGQLGYVAAVSGIVMAICTMKGYELLGGRFSTVGLVVSIVLMLGMTYVGYQLDWSVAVYNELKDYYELSLLDCFRMIPEMLRQEIIDSSTYIGELVKLYAFTLLGAIPTAISSMRSRKLKKVTYRLRSQRTNAAPEL</sequence>
<feature type="transmembrane region" description="Helical" evidence="1">
    <location>
        <begin position="279"/>
        <end position="299"/>
    </location>
</feature>